<evidence type="ECO:0000256" key="5">
    <source>
        <dbReference type="PROSITE-ProRule" id="PRU00325"/>
    </source>
</evidence>
<name>A0A835LQ81_9MAGN</name>
<evidence type="ECO:0000259" key="7">
    <source>
        <dbReference type="PROSITE" id="PS50966"/>
    </source>
</evidence>
<dbReference type="OrthoDB" id="1914915at2759"/>
<dbReference type="InterPro" id="IPR006564">
    <property type="entry name" value="Znf_PMZ"/>
</dbReference>
<comment type="similarity">
    <text evidence="1 6">Belongs to the FHY3/FAR1 family.</text>
</comment>
<keyword evidence="9" id="KW-1185">Reference proteome</keyword>
<dbReference type="GO" id="GO:0005634">
    <property type="term" value="C:nucleus"/>
    <property type="evidence" value="ECO:0007669"/>
    <property type="project" value="UniProtKB-SubCell"/>
</dbReference>
<evidence type="ECO:0000256" key="4">
    <source>
        <dbReference type="ARBA" id="ARBA00022833"/>
    </source>
</evidence>
<dbReference type="PANTHER" id="PTHR31669">
    <property type="entry name" value="PROTEIN FAR1-RELATED SEQUENCE 10-RELATED"/>
    <property type="match status" value="1"/>
</dbReference>
<dbReference type="PROSITE" id="PS50966">
    <property type="entry name" value="ZF_SWIM"/>
    <property type="match status" value="1"/>
</dbReference>
<dbReference type="GO" id="GO:0008270">
    <property type="term" value="F:zinc ion binding"/>
    <property type="evidence" value="ECO:0007669"/>
    <property type="project" value="UniProtKB-UniRule"/>
</dbReference>
<comment type="subcellular location">
    <subcellularLocation>
        <location evidence="6">Nucleus</location>
    </subcellularLocation>
</comment>
<proteinExistence type="inferred from homology"/>
<organism evidence="8 9">
    <name type="scientific">Coptis chinensis</name>
    <dbReference type="NCBI Taxonomy" id="261450"/>
    <lineage>
        <taxon>Eukaryota</taxon>
        <taxon>Viridiplantae</taxon>
        <taxon>Streptophyta</taxon>
        <taxon>Embryophyta</taxon>
        <taxon>Tracheophyta</taxon>
        <taxon>Spermatophyta</taxon>
        <taxon>Magnoliopsida</taxon>
        <taxon>Ranunculales</taxon>
        <taxon>Ranunculaceae</taxon>
        <taxon>Coptidoideae</taxon>
        <taxon>Coptis</taxon>
    </lineage>
</organism>
<dbReference type="EMBL" id="JADFTS010000006">
    <property type="protein sequence ID" value="KAF9600847.1"/>
    <property type="molecule type" value="Genomic_DNA"/>
</dbReference>
<keyword evidence="3 5" id="KW-0863">Zinc-finger</keyword>
<reference evidence="8 9" key="1">
    <citation type="submission" date="2020-10" db="EMBL/GenBank/DDBJ databases">
        <title>The Coptis chinensis genome and diversification of protoberbering-type alkaloids.</title>
        <authorList>
            <person name="Wang B."/>
            <person name="Shu S."/>
            <person name="Song C."/>
            <person name="Liu Y."/>
        </authorList>
    </citation>
    <scope>NUCLEOTIDE SEQUENCE [LARGE SCALE GENOMIC DNA]</scope>
    <source>
        <strain evidence="8">HL-2020</strain>
        <tissue evidence="8">Leaf</tissue>
    </source>
</reference>
<dbReference type="PANTHER" id="PTHR31669:SF283">
    <property type="entry name" value="PROTEIN FAR1-RELATED SEQUENCE"/>
    <property type="match status" value="1"/>
</dbReference>
<comment type="function">
    <text evidence="6">Putative transcription activator involved in regulating light control of development.</text>
</comment>
<comment type="caution">
    <text evidence="8">The sequence shown here is derived from an EMBL/GenBank/DDBJ whole genome shotgun (WGS) entry which is preliminary data.</text>
</comment>
<evidence type="ECO:0000256" key="3">
    <source>
        <dbReference type="ARBA" id="ARBA00022771"/>
    </source>
</evidence>
<keyword evidence="6" id="KW-0539">Nucleus</keyword>
<dbReference type="Pfam" id="PF04434">
    <property type="entry name" value="SWIM"/>
    <property type="match status" value="1"/>
</dbReference>
<dbReference type="GO" id="GO:0006355">
    <property type="term" value="P:regulation of DNA-templated transcription"/>
    <property type="evidence" value="ECO:0007669"/>
    <property type="project" value="UniProtKB-UniRule"/>
</dbReference>
<accession>A0A835LQ81</accession>
<feature type="domain" description="SWIM-type" evidence="7">
    <location>
        <begin position="125"/>
        <end position="163"/>
    </location>
</feature>
<dbReference type="Proteomes" id="UP000631114">
    <property type="component" value="Unassembled WGS sequence"/>
</dbReference>
<evidence type="ECO:0000313" key="9">
    <source>
        <dbReference type="Proteomes" id="UP000631114"/>
    </source>
</evidence>
<sequence length="363" mass="41277">MEKELCDNEFTTSMENEEDDVTEIKECMENGEVLKDPEVGMEFGTLDEYMEYFSNYGYQKGFPVKIRSTERGANGVVKFVILACARSGTSRIQSKNLFKLKSVSKTGCKVYNVTEDMFGGTTRRATFSVCFKEGFCDIRCNCLLFEFRGILCKHALTVLLQKQVHTLPEKFFLRRWRKDVKRHHKKIKIIYADWTVNPENERFDKMCKAFYEVADLAAVDEDKINVVICWTKRLLNEINLNDGTRESDNCTPKVGTYVHSGNSGPSAKESVSVGRPLAVHHKGISLQGPSVRDFAPGPFLEGPNVIGFLHGTNAQEQNVGRNFHLSTNFREQKVRDLRLGAYCGGMITNHFAEVMDVIPKYKQ</sequence>
<evidence type="ECO:0000256" key="6">
    <source>
        <dbReference type="RuleBase" id="RU367018"/>
    </source>
</evidence>
<evidence type="ECO:0000256" key="2">
    <source>
        <dbReference type="ARBA" id="ARBA00022723"/>
    </source>
</evidence>
<dbReference type="InterPro" id="IPR007527">
    <property type="entry name" value="Znf_SWIM"/>
</dbReference>
<gene>
    <name evidence="8" type="ORF">IFM89_013082</name>
</gene>
<keyword evidence="4 6" id="KW-0862">Zinc</keyword>
<evidence type="ECO:0000256" key="1">
    <source>
        <dbReference type="ARBA" id="ARBA00005889"/>
    </source>
</evidence>
<dbReference type="AlphaFoldDB" id="A0A835LQ81"/>
<dbReference type="InterPro" id="IPR031052">
    <property type="entry name" value="FHY3/FAR1"/>
</dbReference>
<evidence type="ECO:0000313" key="8">
    <source>
        <dbReference type="EMBL" id="KAF9600847.1"/>
    </source>
</evidence>
<protein>
    <recommendedName>
        <fullName evidence="6">Protein FAR1-RELATED SEQUENCE</fullName>
    </recommendedName>
</protein>
<dbReference type="SMART" id="SM00575">
    <property type="entry name" value="ZnF_PMZ"/>
    <property type="match status" value="1"/>
</dbReference>
<keyword evidence="2 6" id="KW-0479">Metal-binding</keyword>